<protein>
    <submittedName>
        <fullName evidence="2">Uncharacterized protein</fullName>
    </submittedName>
</protein>
<comment type="caution">
    <text evidence="2">The sequence shown here is derived from an EMBL/GenBank/DDBJ whole genome shotgun (WGS) entry which is preliminary data.</text>
</comment>
<feature type="region of interest" description="Disordered" evidence="1">
    <location>
        <begin position="57"/>
        <end position="109"/>
    </location>
</feature>
<evidence type="ECO:0000313" key="3">
    <source>
        <dbReference type="Proteomes" id="UP001519460"/>
    </source>
</evidence>
<proteinExistence type="predicted"/>
<dbReference type="Proteomes" id="UP001519460">
    <property type="component" value="Unassembled WGS sequence"/>
</dbReference>
<gene>
    <name evidence="2" type="ORF">BaRGS_00013891</name>
</gene>
<accession>A0ABD0L5R4</accession>
<name>A0ABD0L5R4_9CAEN</name>
<dbReference type="AlphaFoldDB" id="A0ABD0L5R4"/>
<feature type="compositionally biased region" description="Polar residues" evidence="1">
    <location>
        <begin position="59"/>
        <end position="78"/>
    </location>
</feature>
<sequence length="109" mass="11377">MPGSTSSSDRFLDAIFYPGGCDSGESSSGGIYHCSLGSLSQTDPEPRARKLLEIAATPTCRQSHANHSYTGSVSTPDRQGQHLRSGAGGEGSKSMRGHGTQGGQAHHLY</sequence>
<dbReference type="EMBL" id="JACVVK020000080">
    <property type="protein sequence ID" value="KAK7494764.1"/>
    <property type="molecule type" value="Genomic_DNA"/>
</dbReference>
<reference evidence="2 3" key="1">
    <citation type="journal article" date="2023" name="Sci. Data">
        <title>Genome assembly of the Korean intertidal mud-creeper Batillaria attramentaria.</title>
        <authorList>
            <person name="Patra A.K."/>
            <person name="Ho P.T."/>
            <person name="Jun S."/>
            <person name="Lee S.J."/>
            <person name="Kim Y."/>
            <person name="Won Y.J."/>
        </authorList>
    </citation>
    <scope>NUCLEOTIDE SEQUENCE [LARGE SCALE GENOMIC DNA]</scope>
    <source>
        <strain evidence="2">Wonlab-2016</strain>
    </source>
</reference>
<evidence type="ECO:0000313" key="2">
    <source>
        <dbReference type="EMBL" id="KAK7494764.1"/>
    </source>
</evidence>
<evidence type="ECO:0000256" key="1">
    <source>
        <dbReference type="SAM" id="MobiDB-lite"/>
    </source>
</evidence>
<keyword evidence="3" id="KW-1185">Reference proteome</keyword>
<organism evidence="2 3">
    <name type="scientific">Batillaria attramentaria</name>
    <dbReference type="NCBI Taxonomy" id="370345"/>
    <lineage>
        <taxon>Eukaryota</taxon>
        <taxon>Metazoa</taxon>
        <taxon>Spiralia</taxon>
        <taxon>Lophotrochozoa</taxon>
        <taxon>Mollusca</taxon>
        <taxon>Gastropoda</taxon>
        <taxon>Caenogastropoda</taxon>
        <taxon>Sorbeoconcha</taxon>
        <taxon>Cerithioidea</taxon>
        <taxon>Batillariidae</taxon>
        <taxon>Batillaria</taxon>
    </lineage>
</organism>